<dbReference type="STRING" id="268505.A0A2A9PIA9"/>
<dbReference type="PROSITE" id="PS51015">
    <property type="entry name" value="YDG"/>
    <property type="match status" value="1"/>
</dbReference>
<evidence type="ECO:0000259" key="4">
    <source>
        <dbReference type="PROSITE" id="PS51015"/>
    </source>
</evidence>
<dbReference type="Gene3D" id="2.30.280.10">
    <property type="entry name" value="SRA-YDG"/>
    <property type="match status" value="1"/>
</dbReference>
<dbReference type="AlphaFoldDB" id="A0A2A9PIA9"/>
<dbReference type="InterPro" id="IPR003105">
    <property type="entry name" value="SRA_YDG"/>
</dbReference>
<comment type="caution">
    <text evidence="5">The sequence shown here is derived from an EMBL/GenBank/DDBJ whole genome shotgun (WGS) entry which is preliminary data.</text>
</comment>
<dbReference type="InterPro" id="IPR015947">
    <property type="entry name" value="PUA-like_sf"/>
</dbReference>
<name>A0A2A9PIA9_OPHUN</name>
<dbReference type="OrthoDB" id="3244603at2759"/>
<feature type="region of interest" description="Disordered" evidence="3">
    <location>
        <begin position="187"/>
        <end position="209"/>
    </location>
</feature>
<reference evidence="5 6" key="2">
    <citation type="journal article" date="2017" name="Sci. Rep.">
        <title>Ant-infecting Ophiocordyceps genomes reveal a high diversity of potential behavioral manipulation genes and a possible major role for enterotoxins.</title>
        <authorList>
            <person name="de Bekker C."/>
            <person name="Ohm R.A."/>
            <person name="Evans H.C."/>
            <person name="Brachmann A."/>
            <person name="Hughes D.P."/>
        </authorList>
    </citation>
    <scope>NUCLEOTIDE SEQUENCE [LARGE SCALE GENOMIC DNA]</scope>
    <source>
        <strain evidence="5 6">SC16a</strain>
    </source>
</reference>
<accession>A0A2A9PIA9</accession>
<sequence length="209" mass="23504">MACATRDGIVDNVMERPTCEPYQVTALPLLSGREDLDSPSGVTQYMRQGQLADMHLALLSQVGTPIRILRGYCLRSQLAPRAGMRYDGLYSLRRYSLKLHQETGLYRVVLTLERVPGQRPMAEVAAIPLPSQLDDWQLFEKYEGEMVRQMRGEQGFLEWKTAKAEERVNLGQWRKAMELGTELRLLSRSAGSASESRETEATAAAAARQ</sequence>
<evidence type="ECO:0000256" key="1">
    <source>
        <dbReference type="ARBA" id="ARBA00023242"/>
    </source>
</evidence>
<feature type="domain" description="YDG" evidence="4">
    <location>
        <begin position="1"/>
        <end position="114"/>
    </location>
</feature>
<dbReference type="SUPFAM" id="SSF88697">
    <property type="entry name" value="PUA domain-like"/>
    <property type="match status" value="1"/>
</dbReference>
<dbReference type="Proteomes" id="UP000037136">
    <property type="component" value="Unassembled WGS sequence"/>
</dbReference>
<evidence type="ECO:0000313" key="6">
    <source>
        <dbReference type="Proteomes" id="UP000037136"/>
    </source>
</evidence>
<protein>
    <recommendedName>
        <fullName evidence="4">YDG domain-containing protein</fullName>
    </recommendedName>
</protein>
<evidence type="ECO:0000256" key="3">
    <source>
        <dbReference type="SAM" id="MobiDB-lite"/>
    </source>
</evidence>
<gene>
    <name evidence="5" type="ORF">XA68_10564</name>
</gene>
<keyword evidence="6" id="KW-1185">Reference proteome</keyword>
<evidence type="ECO:0000313" key="5">
    <source>
        <dbReference type="EMBL" id="PFH60652.1"/>
    </source>
</evidence>
<comment type="subcellular location">
    <subcellularLocation>
        <location evidence="2">Nucleus</location>
    </subcellularLocation>
</comment>
<dbReference type="InterPro" id="IPR036987">
    <property type="entry name" value="SRA-YDG_sf"/>
</dbReference>
<evidence type="ECO:0000256" key="2">
    <source>
        <dbReference type="PROSITE-ProRule" id="PRU00358"/>
    </source>
</evidence>
<proteinExistence type="predicted"/>
<organism evidence="5 6">
    <name type="scientific">Ophiocordyceps unilateralis</name>
    <name type="common">Zombie-ant fungus</name>
    <name type="synonym">Torrubia unilateralis</name>
    <dbReference type="NCBI Taxonomy" id="268505"/>
    <lineage>
        <taxon>Eukaryota</taxon>
        <taxon>Fungi</taxon>
        <taxon>Dikarya</taxon>
        <taxon>Ascomycota</taxon>
        <taxon>Pezizomycotina</taxon>
        <taxon>Sordariomycetes</taxon>
        <taxon>Hypocreomycetidae</taxon>
        <taxon>Hypocreales</taxon>
        <taxon>Ophiocordycipitaceae</taxon>
        <taxon>Ophiocordyceps</taxon>
    </lineage>
</organism>
<dbReference type="GO" id="GO:0005634">
    <property type="term" value="C:nucleus"/>
    <property type="evidence" value="ECO:0007669"/>
    <property type="project" value="UniProtKB-SubCell"/>
</dbReference>
<keyword evidence="1 2" id="KW-0539">Nucleus</keyword>
<dbReference type="EMBL" id="LAZP02000115">
    <property type="protein sequence ID" value="PFH60652.1"/>
    <property type="molecule type" value="Genomic_DNA"/>
</dbReference>
<reference evidence="5 6" key="1">
    <citation type="journal article" date="2015" name="BMC Genomics">
        <title>Gene expression during zombie ant biting behavior reflects the complexity underlying fungal parasitic behavioral manipulation.</title>
        <authorList>
            <person name="de Bekker C."/>
            <person name="Ohm R.A."/>
            <person name="Loreto R.G."/>
            <person name="Sebastian A."/>
            <person name="Albert I."/>
            <person name="Merrow M."/>
            <person name="Brachmann A."/>
            <person name="Hughes D.P."/>
        </authorList>
    </citation>
    <scope>NUCLEOTIDE SEQUENCE [LARGE SCALE GENOMIC DNA]</scope>
    <source>
        <strain evidence="5 6">SC16a</strain>
    </source>
</reference>